<feature type="non-terminal residue" evidence="2">
    <location>
        <position position="1"/>
    </location>
</feature>
<evidence type="ECO:0000313" key="1">
    <source>
        <dbReference type="EMBL" id="CAF4177843.1"/>
    </source>
</evidence>
<sequence length="68" mass="7823">STFSKQLPTVALFQDGKEVKRRPQIDVKGRVLDKSRLLTADYLINEFGLAEIYTREANKIKANNKKEQ</sequence>
<dbReference type="AlphaFoldDB" id="A0A820I1D3"/>
<dbReference type="EMBL" id="CAJOBB010007089">
    <property type="protein sequence ID" value="CAF4177843.1"/>
    <property type="molecule type" value="Genomic_DNA"/>
</dbReference>
<proteinExistence type="predicted"/>
<evidence type="ECO:0000313" key="2">
    <source>
        <dbReference type="EMBL" id="CAF4301341.1"/>
    </source>
</evidence>
<gene>
    <name evidence="1" type="ORF">KXQ929_LOCUS38773</name>
    <name evidence="2" type="ORF">KXQ929_LOCUS45546</name>
</gene>
<organism evidence="2 3">
    <name type="scientific">Adineta steineri</name>
    <dbReference type="NCBI Taxonomy" id="433720"/>
    <lineage>
        <taxon>Eukaryota</taxon>
        <taxon>Metazoa</taxon>
        <taxon>Spiralia</taxon>
        <taxon>Gnathifera</taxon>
        <taxon>Rotifera</taxon>
        <taxon>Eurotatoria</taxon>
        <taxon>Bdelloidea</taxon>
        <taxon>Adinetida</taxon>
        <taxon>Adinetidae</taxon>
        <taxon>Adineta</taxon>
    </lineage>
</organism>
<dbReference type="Proteomes" id="UP000663868">
    <property type="component" value="Unassembled WGS sequence"/>
</dbReference>
<protein>
    <submittedName>
        <fullName evidence="2">Uncharacterized protein</fullName>
    </submittedName>
</protein>
<evidence type="ECO:0000313" key="3">
    <source>
        <dbReference type="Proteomes" id="UP000663868"/>
    </source>
</evidence>
<comment type="caution">
    <text evidence="2">The sequence shown here is derived from an EMBL/GenBank/DDBJ whole genome shotgun (WGS) entry which is preliminary data.</text>
</comment>
<name>A0A820I1D3_9BILA</name>
<accession>A0A820I1D3</accession>
<dbReference type="EMBL" id="CAJOBB010014192">
    <property type="protein sequence ID" value="CAF4301341.1"/>
    <property type="molecule type" value="Genomic_DNA"/>
</dbReference>
<reference evidence="2" key="1">
    <citation type="submission" date="2021-02" db="EMBL/GenBank/DDBJ databases">
        <authorList>
            <person name="Nowell W R."/>
        </authorList>
    </citation>
    <scope>NUCLEOTIDE SEQUENCE</scope>
</reference>